<reference evidence="3" key="1">
    <citation type="submission" date="2016-10" db="EMBL/GenBank/DDBJ databases">
        <authorList>
            <person name="Varghese N."/>
            <person name="Submissions S."/>
        </authorList>
    </citation>
    <scope>NUCLEOTIDE SEQUENCE [LARGE SCALE GENOMIC DNA]</scope>
    <source>
        <strain evidence="3">CGMCC 1.6494</strain>
    </source>
</reference>
<dbReference type="Gene3D" id="3.40.50.2000">
    <property type="entry name" value="Glycogen Phosphorylase B"/>
    <property type="match status" value="2"/>
</dbReference>
<dbReference type="Pfam" id="PF00534">
    <property type="entry name" value="Glycos_transf_1"/>
    <property type="match status" value="1"/>
</dbReference>
<dbReference type="STRING" id="416873.SAMN04487951_12131"/>
<dbReference type="SUPFAM" id="SSF53756">
    <property type="entry name" value="UDP-Glycosyltransferase/glycogen phosphorylase"/>
    <property type="match status" value="1"/>
</dbReference>
<proteinExistence type="predicted"/>
<evidence type="ECO:0000259" key="1">
    <source>
        <dbReference type="Pfam" id="PF00534"/>
    </source>
</evidence>
<dbReference type="InterPro" id="IPR001296">
    <property type="entry name" value="Glyco_trans_1"/>
</dbReference>
<name>A0A1H0IPR5_9GAMM</name>
<dbReference type="GO" id="GO:0016758">
    <property type="term" value="F:hexosyltransferase activity"/>
    <property type="evidence" value="ECO:0007669"/>
    <property type="project" value="TreeGrafter"/>
</dbReference>
<dbReference type="EMBL" id="FNII01000021">
    <property type="protein sequence ID" value="SDO33459.1"/>
    <property type="molecule type" value="Genomic_DNA"/>
</dbReference>
<feature type="domain" description="Glycosyl transferase family 1" evidence="1">
    <location>
        <begin position="115"/>
        <end position="276"/>
    </location>
</feature>
<evidence type="ECO:0000313" key="2">
    <source>
        <dbReference type="EMBL" id="SDO33459.1"/>
    </source>
</evidence>
<organism evidence="2 3">
    <name type="scientific">Vreelandella arcis</name>
    <dbReference type="NCBI Taxonomy" id="416873"/>
    <lineage>
        <taxon>Bacteria</taxon>
        <taxon>Pseudomonadati</taxon>
        <taxon>Pseudomonadota</taxon>
        <taxon>Gammaproteobacteria</taxon>
        <taxon>Oceanospirillales</taxon>
        <taxon>Halomonadaceae</taxon>
        <taxon>Vreelandella</taxon>
    </lineage>
</organism>
<dbReference type="Proteomes" id="UP000199677">
    <property type="component" value="Unassembled WGS sequence"/>
</dbReference>
<keyword evidence="2" id="KW-0808">Transferase</keyword>
<protein>
    <submittedName>
        <fullName evidence="2">Glycosyltransferase involved in cell wall bisynthesis</fullName>
    </submittedName>
</protein>
<dbReference type="CDD" id="cd03801">
    <property type="entry name" value="GT4_PimA-like"/>
    <property type="match status" value="1"/>
</dbReference>
<evidence type="ECO:0000313" key="3">
    <source>
        <dbReference type="Proteomes" id="UP000199677"/>
    </source>
</evidence>
<keyword evidence="3" id="KW-1185">Reference proteome</keyword>
<dbReference type="AlphaFoldDB" id="A0A1H0IPR5"/>
<dbReference type="PANTHER" id="PTHR45947:SF3">
    <property type="entry name" value="SULFOQUINOVOSYL TRANSFERASE SQD2"/>
    <property type="match status" value="1"/>
</dbReference>
<gene>
    <name evidence="2" type="ORF">SAMN04487951_12131</name>
</gene>
<accession>A0A1H0IPR5</accession>
<sequence>MREALSDVLNISFYKANNIFDGHLTQLSADMLHAHDAKAIHWAYINKKIYKAPYIFTKRVDLPVKDKFSNKLSYYGASAGVGVSDAVVRKIEDFGVSRIYKIPDAGSDIVENKKEQLEFRQRFENKFIVGHIGALVDRDKGQKVILKAVELLNKQNNDFVFVFFGEGEDEKVLKKISKGFENVFWMGFDSNVDSYISAFDAFVFPSRSEGMGSILIDVMQAGVPIVASRVGGIPDIIADKDNGLLIESGDYEKLASNLLDIKNNLMLRERLIKNGISESEKYSALSIAQKYFDIYERVLSE</sequence>
<dbReference type="InterPro" id="IPR050194">
    <property type="entry name" value="Glycosyltransferase_grp1"/>
</dbReference>
<dbReference type="PANTHER" id="PTHR45947">
    <property type="entry name" value="SULFOQUINOVOSYL TRANSFERASE SQD2"/>
    <property type="match status" value="1"/>
</dbReference>